<gene>
    <name evidence="7" type="primary">RRT14</name>
    <name evidence="9" type="ORF">RI543_002193</name>
</gene>
<proteinExistence type="inferred from homology"/>
<dbReference type="Pfam" id="PF17075">
    <property type="entry name" value="RRT14"/>
    <property type="match status" value="1"/>
</dbReference>
<dbReference type="InterPro" id="IPR031404">
    <property type="entry name" value="Rrt14"/>
</dbReference>
<evidence type="ECO:0000256" key="3">
    <source>
        <dbReference type="ARBA" id="ARBA00007142"/>
    </source>
</evidence>
<dbReference type="EMBL" id="JAWIZZ010000041">
    <property type="protein sequence ID" value="KAK5780435.1"/>
    <property type="molecule type" value="Genomic_DNA"/>
</dbReference>
<feature type="compositionally biased region" description="Basic and acidic residues" evidence="8">
    <location>
        <begin position="165"/>
        <end position="183"/>
    </location>
</feature>
<comment type="caution">
    <text evidence="9">The sequence shown here is derived from an EMBL/GenBank/DDBJ whole genome shotgun (WGS) entry which is preliminary data.</text>
</comment>
<evidence type="ECO:0000256" key="5">
    <source>
        <dbReference type="ARBA" id="ARBA00023163"/>
    </source>
</evidence>
<evidence type="ECO:0000256" key="7">
    <source>
        <dbReference type="RuleBase" id="RU362137"/>
    </source>
</evidence>
<evidence type="ECO:0000313" key="9">
    <source>
        <dbReference type="EMBL" id="KAK5780435.1"/>
    </source>
</evidence>
<evidence type="ECO:0000256" key="8">
    <source>
        <dbReference type="SAM" id="MobiDB-lite"/>
    </source>
</evidence>
<evidence type="ECO:0000256" key="6">
    <source>
        <dbReference type="ARBA" id="ARBA00023242"/>
    </source>
</evidence>
<sequence>MARLTATQLQANHAVNSLLAKILPGSPKVKVSRKSKKNNLKGSKAQLIDANLKQRVLLKQKDTLKIKKKQKQIAKAKVKDRRLALEQSERNAKLQILESHRQRDMLTTREKQYLDKLIKHNVTKVKSLDIDEEQKQELHELQEFILSNDNKKKLRSKKRRSKVKQFKEEIKPSSKKAVVDHRYPGLTPGLAPVGLSDEEESSSEEDLEEDYNDYD</sequence>
<dbReference type="AlphaFoldDB" id="A0AAN8A922"/>
<evidence type="ECO:0000313" key="10">
    <source>
        <dbReference type="Proteomes" id="UP001306508"/>
    </source>
</evidence>
<comment type="subcellular location">
    <subcellularLocation>
        <location evidence="2 7">Nucleus</location>
        <location evidence="2 7">Nucleolus</location>
    </subcellularLocation>
</comment>
<feature type="region of interest" description="Disordered" evidence="8">
    <location>
        <begin position="152"/>
        <end position="215"/>
    </location>
</feature>
<protein>
    <recommendedName>
        <fullName evidence="7">Regulator of rDNA transcription 14</fullName>
    </recommendedName>
</protein>
<keyword evidence="5 7" id="KW-0804">Transcription</keyword>
<dbReference type="GO" id="GO:0005730">
    <property type="term" value="C:nucleolus"/>
    <property type="evidence" value="ECO:0007669"/>
    <property type="project" value="UniProtKB-SubCell"/>
</dbReference>
<reference evidence="10" key="1">
    <citation type="submission" date="2023-07" db="EMBL/GenBank/DDBJ databases">
        <title>A draft genome of Kazachstania heterogenica Y-27499.</title>
        <authorList>
            <person name="Donic C."/>
            <person name="Kralova J.S."/>
            <person name="Fidel L."/>
            <person name="Ben-Dor S."/>
            <person name="Jung S."/>
        </authorList>
    </citation>
    <scope>NUCLEOTIDE SEQUENCE [LARGE SCALE GENOMIC DNA]</scope>
    <source>
        <strain evidence="10">Y27499</strain>
    </source>
</reference>
<keyword evidence="4 7" id="KW-0805">Transcription regulation</keyword>
<evidence type="ECO:0000256" key="1">
    <source>
        <dbReference type="ARBA" id="ARBA00002711"/>
    </source>
</evidence>
<evidence type="ECO:0000256" key="2">
    <source>
        <dbReference type="ARBA" id="ARBA00004604"/>
    </source>
</evidence>
<evidence type="ECO:0000256" key="4">
    <source>
        <dbReference type="ARBA" id="ARBA00023015"/>
    </source>
</evidence>
<organism evidence="9 10">
    <name type="scientific">Arxiozyma heterogenica</name>
    <dbReference type="NCBI Taxonomy" id="278026"/>
    <lineage>
        <taxon>Eukaryota</taxon>
        <taxon>Fungi</taxon>
        <taxon>Dikarya</taxon>
        <taxon>Ascomycota</taxon>
        <taxon>Saccharomycotina</taxon>
        <taxon>Saccharomycetes</taxon>
        <taxon>Saccharomycetales</taxon>
        <taxon>Saccharomycetaceae</taxon>
        <taxon>Arxiozyma</taxon>
    </lineage>
</organism>
<keyword evidence="10" id="KW-1185">Reference proteome</keyword>
<feature type="compositionally biased region" description="Acidic residues" evidence="8">
    <location>
        <begin position="196"/>
        <end position="215"/>
    </location>
</feature>
<name>A0AAN8A922_9SACH</name>
<feature type="compositionally biased region" description="Basic residues" evidence="8">
    <location>
        <begin position="152"/>
        <end position="164"/>
    </location>
</feature>
<comment type="similarity">
    <text evidence="3 7">Belongs to the RRT14 family.</text>
</comment>
<comment type="function">
    <text evidence="1 7">Involved in ribosome biogenesis, probably through modulation of rDNA transcription.</text>
</comment>
<keyword evidence="6 7" id="KW-0539">Nucleus</keyword>
<dbReference type="Proteomes" id="UP001306508">
    <property type="component" value="Unassembled WGS sequence"/>
</dbReference>
<accession>A0AAN8A922</accession>